<dbReference type="Pfam" id="PF01844">
    <property type="entry name" value="HNH"/>
    <property type="match status" value="1"/>
</dbReference>
<dbReference type="GO" id="GO:0004519">
    <property type="term" value="F:endonuclease activity"/>
    <property type="evidence" value="ECO:0007669"/>
    <property type="project" value="UniProtKB-KW"/>
</dbReference>
<dbReference type="CDD" id="cd00085">
    <property type="entry name" value="HNHc"/>
    <property type="match status" value="1"/>
</dbReference>
<dbReference type="InterPro" id="IPR013087">
    <property type="entry name" value="Znf_C2H2_type"/>
</dbReference>
<keyword evidence="3" id="KW-0378">Hydrolase</keyword>
<dbReference type="InterPro" id="IPR003615">
    <property type="entry name" value="HNH_nuc"/>
</dbReference>
<evidence type="ECO:0000313" key="3">
    <source>
        <dbReference type="EMBL" id="WOX55783.1"/>
    </source>
</evidence>
<reference evidence="3 4" key="1">
    <citation type="submission" date="2023-10" db="EMBL/GenBank/DDBJ databases">
        <title>The complete genome sequence of Methanoculleus palmolei DSM 4273.</title>
        <authorList>
            <person name="Lai S.-J."/>
            <person name="You Y.-T."/>
            <person name="Chen S.-C."/>
        </authorList>
    </citation>
    <scope>NUCLEOTIDE SEQUENCE [LARGE SCALE GENOMIC DNA]</scope>
    <source>
        <strain evidence="3 4">DSM 4273</strain>
    </source>
</reference>
<evidence type="ECO:0000256" key="1">
    <source>
        <dbReference type="SAM" id="MobiDB-lite"/>
    </source>
</evidence>
<evidence type="ECO:0000259" key="2">
    <source>
        <dbReference type="PROSITE" id="PS50157"/>
    </source>
</evidence>
<feature type="domain" description="C2H2-type" evidence="2">
    <location>
        <begin position="33"/>
        <end position="61"/>
    </location>
</feature>
<name>A0ABD8A9Q1_9EURY</name>
<dbReference type="EMBL" id="CP137641">
    <property type="protein sequence ID" value="WOX55783.1"/>
    <property type="molecule type" value="Genomic_DNA"/>
</dbReference>
<proteinExistence type="predicted"/>
<evidence type="ECO:0000313" key="4">
    <source>
        <dbReference type="Proteomes" id="UP001626603"/>
    </source>
</evidence>
<organism evidence="3 4">
    <name type="scientific">Methanoculleus palmolei</name>
    <dbReference type="NCBI Taxonomy" id="72612"/>
    <lineage>
        <taxon>Archaea</taxon>
        <taxon>Methanobacteriati</taxon>
        <taxon>Methanobacteriota</taxon>
        <taxon>Stenosarchaea group</taxon>
        <taxon>Methanomicrobia</taxon>
        <taxon>Methanomicrobiales</taxon>
        <taxon>Methanomicrobiaceae</taxon>
        <taxon>Methanoculleus</taxon>
    </lineage>
</organism>
<keyword evidence="3" id="KW-0255">Endonuclease</keyword>
<keyword evidence="3" id="KW-0540">Nuclease</keyword>
<dbReference type="PROSITE" id="PS50157">
    <property type="entry name" value="ZINC_FINGER_C2H2_2"/>
    <property type="match status" value="1"/>
</dbReference>
<dbReference type="AlphaFoldDB" id="A0ABD8A9Q1"/>
<dbReference type="Gene3D" id="1.10.30.50">
    <property type="match status" value="1"/>
</dbReference>
<feature type="region of interest" description="Disordered" evidence="1">
    <location>
        <begin position="147"/>
        <end position="170"/>
    </location>
</feature>
<accession>A0ABD8A9Q1</accession>
<dbReference type="PROSITE" id="PS00028">
    <property type="entry name" value="ZINC_FINGER_C2H2_1"/>
    <property type="match status" value="1"/>
</dbReference>
<keyword evidence="4" id="KW-1185">Reference proteome</keyword>
<dbReference type="Proteomes" id="UP001626603">
    <property type="component" value="Chromosome"/>
</dbReference>
<dbReference type="InterPro" id="IPR002711">
    <property type="entry name" value="HNH"/>
</dbReference>
<sequence>MTPSIFDNRTAAERTRQALTSAKQRKIKEAVGSKCELCGKKYPLRNLKIHHIEEVHKAPKSNDLNTPGNLLVLCSICHDDVHHKPVPKTKQKEVIRKRSENVKKEISAILRDRAKVNGTSSASDIPDVLKIPNITPAKIKPLTFDVPDMLGSNSPKRKTRKKKDDDWSLW</sequence>
<gene>
    <name evidence="3" type="ORF">R6Y95_00240</name>
</gene>
<protein>
    <submittedName>
        <fullName evidence="3">HNH endonuclease signature motif containing protein</fullName>
    </submittedName>
</protein>